<dbReference type="InterPro" id="IPR016156">
    <property type="entry name" value="FAD/NAD-linked_Rdtase_dimer_sf"/>
</dbReference>
<dbReference type="EMBL" id="VSSQ01000021">
    <property type="protein sequence ID" value="MPL63510.1"/>
    <property type="molecule type" value="Genomic_DNA"/>
</dbReference>
<evidence type="ECO:0000256" key="3">
    <source>
        <dbReference type="ARBA" id="ARBA00022827"/>
    </source>
</evidence>
<protein>
    <submittedName>
        <fullName evidence="5">Nitric oxide reductase FlRd-NAD(+) reductase</fullName>
        <ecNumber evidence="5">1.18.1.-</ecNumber>
    </submittedName>
</protein>
<dbReference type="Pfam" id="PF21349">
    <property type="entry name" value="RUBY_RBDX"/>
    <property type="match status" value="2"/>
</dbReference>
<keyword evidence="5" id="KW-0560">Oxidoreductase</keyword>
<name>A0A644T9I7_9ZZZZ</name>
<dbReference type="InterPro" id="IPR024934">
    <property type="entry name" value="Rubredoxin-like_dom"/>
</dbReference>
<feature type="domain" description="Rubredoxin-like" evidence="4">
    <location>
        <begin position="2"/>
        <end position="36"/>
    </location>
</feature>
<dbReference type="InterPro" id="IPR050260">
    <property type="entry name" value="FAD-bd_OxRdtase"/>
</dbReference>
<gene>
    <name evidence="5" type="primary">norW_1</name>
    <name evidence="5" type="ORF">SDC9_09146</name>
</gene>
<dbReference type="AlphaFoldDB" id="A0A644T9I7"/>
<dbReference type="InterPro" id="IPR036188">
    <property type="entry name" value="FAD/NAD-bd_sf"/>
</dbReference>
<dbReference type="InterPro" id="IPR041575">
    <property type="entry name" value="Rubredoxin_C"/>
</dbReference>
<dbReference type="PRINTS" id="PR00411">
    <property type="entry name" value="PNDRDTASEI"/>
</dbReference>
<dbReference type="Pfam" id="PF07992">
    <property type="entry name" value="Pyr_redox_2"/>
    <property type="match status" value="1"/>
</dbReference>
<dbReference type="Gene3D" id="3.50.50.60">
    <property type="entry name" value="FAD/NAD(P)-binding domain"/>
    <property type="match status" value="2"/>
</dbReference>
<dbReference type="GO" id="GO:0016491">
    <property type="term" value="F:oxidoreductase activity"/>
    <property type="evidence" value="ECO:0007669"/>
    <property type="project" value="UniProtKB-KW"/>
</dbReference>
<dbReference type="Gene3D" id="3.30.390.30">
    <property type="match status" value="1"/>
</dbReference>
<comment type="caution">
    <text evidence="5">The sequence shown here is derived from an EMBL/GenBank/DDBJ whole genome shotgun (WGS) entry which is preliminary data.</text>
</comment>
<evidence type="ECO:0000259" key="4">
    <source>
        <dbReference type="PROSITE" id="PS50903"/>
    </source>
</evidence>
<keyword evidence="2" id="KW-0285">Flavoprotein</keyword>
<evidence type="ECO:0000256" key="2">
    <source>
        <dbReference type="ARBA" id="ARBA00022630"/>
    </source>
</evidence>
<evidence type="ECO:0000256" key="1">
    <source>
        <dbReference type="ARBA" id="ARBA00001974"/>
    </source>
</evidence>
<proteinExistence type="predicted"/>
<dbReference type="Pfam" id="PF18267">
    <property type="entry name" value="Rubredoxin_C"/>
    <property type="match status" value="1"/>
</dbReference>
<sequence>MKKGYRCLICGYVHIGSEAPNVCPICGASTGEFELFEDKNKRGTSSSEYWRCVNCEYIHEGSTPPDQCPVCGVTKSEFEAIEKKAAHHISTDNARILIIGGGIAGLSAAEEIRKHSQTAVITIISNEKQLPYYRLNLTRYLSGDVDKRNLEIHPKEWYDQKNITILHGKEVLNIDANNKEVVLDDQVRVQYDTLIVALGAHPFVPPIPGHQKKNVITVRKIEDADFILNKIGETGSCICIGGGILGLEAAGAIAKNGIKVTLLEGAPWLMPRQLNKRASEILKGHLQKIGIEVRDNVRIKEITGNQECDGVLLETGERLPTKLVMITAGVRSNTHLARKAGLEVNQGVVVDNHLRTSDANIYAAGDICEHYGVVYGLWNAAQYQGKVAALNALGIESLFGGMPRSSILKVLDLDLFSIGDITPTDGSYYQFETERDQRYYAFILRDGKITGSIIIGDKAMSLKVKQAVENETRFPRDLFSNVDDIMNKLR</sequence>
<comment type="cofactor">
    <cofactor evidence="1">
        <name>FAD</name>
        <dbReference type="ChEBI" id="CHEBI:57692"/>
    </cofactor>
</comment>
<dbReference type="InterPro" id="IPR023753">
    <property type="entry name" value="FAD/NAD-binding_dom"/>
</dbReference>
<dbReference type="PRINTS" id="PR00368">
    <property type="entry name" value="FADPNR"/>
</dbReference>
<dbReference type="PANTHER" id="PTHR43429">
    <property type="entry name" value="PYRIDINE NUCLEOTIDE-DISULFIDE OXIDOREDUCTASE DOMAIN-CONTAINING"/>
    <property type="match status" value="1"/>
</dbReference>
<dbReference type="InterPro" id="IPR048574">
    <property type="entry name" value="RUBY_RBDX"/>
</dbReference>
<dbReference type="CDD" id="cd00729">
    <property type="entry name" value="rubredoxin_SM"/>
    <property type="match status" value="2"/>
</dbReference>
<dbReference type="SUPFAM" id="SSF51905">
    <property type="entry name" value="FAD/NAD(P)-binding domain"/>
    <property type="match status" value="2"/>
</dbReference>
<dbReference type="PROSITE" id="PS50903">
    <property type="entry name" value="RUBREDOXIN_LIKE"/>
    <property type="match status" value="2"/>
</dbReference>
<keyword evidence="3" id="KW-0274">FAD</keyword>
<dbReference type="GO" id="GO:0005506">
    <property type="term" value="F:iron ion binding"/>
    <property type="evidence" value="ECO:0007669"/>
    <property type="project" value="InterPro"/>
</dbReference>
<accession>A0A644T9I7</accession>
<dbReference type="SUPFAM" id="SSF57802">
    <property type="entry name" value="Rubredoxin-like"/>
    <property type="match status" value="2"/>
</dbReference>
<dbReference type="PANTHER" id="PTHR43429:SF3">
    <property type="entry name" value="NITRITE REDUCTASE [NAD(P)H]"/>
    <property type="match status" value="1"/>
</dbReference>
<dbReference type="Gene3D" id="2.20.28.10">
    <property type="match status" value="2"/>
</dbReference>
<reference evidence="5" key="1">
    <citation type="submission" date="2019-08" db="EMBL/GenBank/DDBJ databases">
        <authorList>
            <person name="Kucharzyk K."/>
            <person name="Murdoch R.W."/>
            <person name="Higgins S."/>
            <person name="Loffler F."/>
        </authorList>
    </citation>
    <scope>NUCLEOTIDE SEQUENCE</scope>
</reference>
<organism evidence="5">
    <name type="scientific">bioreactor metagenome</name>
    <dbReference type="NCBI Taxonomy" id="1076179"/>
    <lineage>
        <taxon>unclassified sequences</taxon>
        <taxon>metagenomes</taxon>
        <taxon>ecological metagenomes</taxon>
    </lineage>
</organism>
<feature type="domain" description="Rubredoxin-like" evidence="4">
    <location>
        <begin position="47"/>
        <end position="81"/>
    </location>
</feature>
<evidence type="ECO:0000313" key="5">
    <source>
        <dbReference type="EMBL" id="MPL63510.1"/>
    </source>
</evidence>
<dbReference type="EC" id="1.18.1.-" evidence="5"/>